<evidence type="ECO:0000256" key="3">
    <source>
        <dbReference type="ARBA" id="ARBA00023172"/>
    </source>
</evidence>
<dbReference type="InterPro" id="IPR002104">
    <property type="entry name" value="Integrase_catalytic"/>
</dbReference>
<dbReference type="Pfam" id="PF00589">
    <property type="entry name" value="Phage_integrase"/>
    <property type="match status" value="1"/>
</dbReference>
<keyword evidence="2" id="KW-0238">DNA-binding</keyword>
<name>A0A6M1PN71_9BACL</name>
<dbReference type="InterPro" id="IPR050090">
    <property type="entry name" value="Tyrosine_recombinase_XerCD"/>
</dbReference>
<comment type="similarity">
    <text evidence="1">Belongs to the 'phage' integrase family.</text>
</comment>
<keyword evidence="3" id="KW-0233">DNA recombination</keyword>
<dbReference type="SUPFAM" id="SSF56349">
    <property type="entry name" value="DNA breaking-rejoining enzymes"/>
    <property type="match status" value="1"/>
</dbReference>
<dbReference type="Gene3D" id="1.10.443.10">
    <property type="entry name" value="Intergrase catalytic core"/>
    <property type="match status" value="1"/>
</dbReference>
<dbReference type="InterPro" id="IPR013762">
    <property type="entry name" value="Integrase-like_cat_sf"/>
</dbReference>
<comment type="caution">
    <text evidence="5">The sequence shown here is derived from an EMBL/GenBank/DDBJ whole genome shotgun (WGS) entry which is preliminary data.</text>
</comment>
<dbReference type="InterPro" id="IPR010998">
    <property type="entry name" value="Integrase_recombinase_N"/>
</dbReference>
<dbReference type="PANTHER" id="PTHR30349">
    <property type="entry name" value="PHAGE INTEGRASE-RELATED"/>
    <property type="match status" value="1"/>
</dbReference>
<dbReference type="InterPro" id="IPR011010">
    <property type="entry name" value="DNA_brk_join_enz"/>
</dbReference>
<sequence>MGILFQSNYFQCWNAHFTLSKSTKEKYITALKRFEAFLMSEGFEGSLDFNQFHASRDHPNRYIPIQREVFDRFVIDLKKKGLLNRLIAETITPLRGFFDFLYEMDLIDHNPLVGYPRPKFESPIQNTSLSKEECYALLKAALREDPFYRQEFLFIWFMLITGLRISEVRFLQRKRLHLEKRIVHVFKAQKTDKRPVAIPNDLRDELKRYTQHPEYLKYANQGEEYLFHQQGKYMTIPSVNRMLSELCCDAGLTRQIRPHDLRRTAGYLMQTAGMNIIDIKNQLRHKDVATTLRYVPPLADLASILEDM</sequence>
<dbReference type="AlphaFoldDB" id="A0A6M1PN71"/>
<feature type="domain" description="Tyr recombinase" evidence="4">
    <location>
        <begin position="124"/>
        <end position="308"/>
    </location>
</feature>
<keyword evidence="6" id="KW-1185">Reference proteome</keyword>
<dbReference type="Gene3D" id="1.10.150.130">
    <property type="match status" value="1"/>
</dbReference>
<dbReference type="CDD" id="cd00397">
    <property type="entry name" value="DNA_BRE_C"/>
    <property type="match status" value="1"/>
</dbReference>
<evidence type="ECO:0000256" key="1">
    <source>
        <dbReference type="ARBA" id="ARBA00008857"/>
    </source>
</evidence>
<dbReference type="GO" id="GO:0015074">
    <property type="term" value="P:DNA integration"/>
    <property type="evidence" value="ECO:0007669"/>
    <property type="project" value="InterPro"/>
</dbReference>
<dbReference type="GO" id="GO:0003677">
    <property type="term" value="F:DNA binding"/>
    <property type="evidence" value="ECO:0007669"/>
    <property type="project" value="UniProtKB-KW"/>
</dbReference>
<dbReference type="PANTHER" id="PTHR30349:SF41">
    <property type="entry name" value="INTEGRASE_RECOMBINASE PROTEIN MJ0367-RELATED"/>
    <property type="match status" value="1"/>
</dbReference>
<evidence type="ECO:0000313" key="6">
    <source>
        <dbReference type="Proteomes" id="UP000480151"/>
    </source>
</evidence>
<dbReference type="RefSeq" id="WP_165100029.1">
    <property type="nucleotide sequence ID" value="NZ_JAAKGU010000007.1"/>
</dbReference>
<dbReference type="PROSITE" id="PS51898">
    <property type="entry name" value="TYR_RECOMBINASE"/>
    <property type="match status" value="1"/>
</dbReference>
<dbReference type="GO" id="GO:0006310">
    <property type="term" value="P:DNA recombination"/>
    <property type="evidence" value="ECO:0007669"/>
    <property type="project" value="UniProtKB-KW"/>
</dbReference>
<evidence type="ECO:0000259" key="4">
    <source>
        <dbReference type="PROSITE" id="PS51898"/>
    </source>
</evidence>
<dbReference type="EMBL" id="JAAKGU010000007">
    <property type="protein sequence ID" value="NGM83954.1"/>
    <property type="molecule type" value="Genomic_DNA"/>
</dbReference>
<dbReference type="Proteomes" id="UP000480151">
    <property type="component" value="Unassembled WGS sequence"/>
</dbReference>
<accession>A0A6M1PN71</accession>
<proteinExistence type="inferred from homology"/>
<protein>
    <submittedName>
        <fullName evidence="5">Site-specific integrase</fullName>
    </submittedName>
</protein>
<gene>
    <name evidence="5" type="ORF">G5B47_16165</name>
</gene>
<organism evidence="5 6">
    <name type="scientific">Paenibacillus apii</name>
    <dbReference type="NCBI Taxonomy" id="1850370"/>
    <lineage>
        <taxon>Bacteria</taxon>
        <taxon>Bacillati</taxon>
        <taxon>Bacillota</taxon>
        <taxon>Bacilli</taxon>
        <taxon>Bacillales</taxon>
        <taxon>Paenibacillaceae</taxon>
        <taxon>Paenibacillus</taxon>
    </lineage>
</organism>
<reference evidence="5 6" key="1">
    <citation type="submission" date="2020-02" db="EMBL/GenBank/DDBJ databases">
        <authorList>
            <person name="Gao J."/>
            <person name="Sun J."/>
        </authorList>
    </citation>
    <scope>NUCLEOTIDE SEQUENCE [LARGE SCALE GENOMIC DNA]</scope>
    <source>
        <strain evidence="5 6">7124</strain>
    </source>
</reference>
<evidence type="ECO:0000313" key="5">
    <source>
        <dbReference type="EMBL" id="NGM83954.1"/>
    </source>
</evidence>
<evidence type="ECO:0000256" key="2">
    <source>
        <dbReference type="ARBA" id="ARBA00023125"/>
    </source>
</evidence>